<sequence length="510" mass="56186">MASKTGLDLNQGRPLPAIGTTEAKLQQRKLDALNRGIHLIKDASDLPFSIHLVGVGAEGAQVVETFLREAPKDLLDAAGSRFTGLAVDIGDKALKLVRSAAEDFPKDKSQIETISLDEPAMEELQNSLARYPEFLNLEYPLNHENADAAAWLSPETPMRNDDGSIPRVVSKASYGRAYYDGDRSMFSALKRFAKSVEQTEGDSIVCVVFGLGDSTGSGIAMDLSRHLSSRMFGRRMLVTGIGIMPHREDLTPKRTSQLHAVFSELDVLCDDTKNKGVEVSCGDLYKNPFTAGFIVVPQPKSQGSKHAFELTKQRLMELFTERHGASLWESLRLLNWVGAPSTQHSAARTPWGARWIHLLGFGSDTDIPANHGLREELGLMADYQPEFLELRTPQETNDVLTNAWVDLLDESFSPEVPIKQVPGSKENTVQYLLPRLALTDLEAFFDARTAYDAEDAKSRKEHHALLLDQGLLLCEPSSVIDGMAGANIGTGEQWIAVPRHELRRDDIIGA</sequence>
<reference evidence="1 2" key="1">
    <citation type="submission" date="2016-02" db="EMBL/GenBank/DDBJ databases">
        <title>Complete genome sequence of Halocynthiibacter arcticus PAMC 20958t from arctic marine sediment.</title>
        <authorList>
            <person name="Lee Y.M."/>
            <person name="Baek K."/>
            <person name="Lee H.K."/>
            <person name="Shin S.C."/>
        </authorList>
    </citation>
    <scope>NUCLEOTIDE SEQUENCE [LARGE SCALE GENOMIC DNA]</scope>
    <source>
        <strain evidence="1">PAMC 20958</strain>
    </source>
</reference>
<dbReference type="AlphaFoldDB" id="A0A126V250"/>
<keyword evidence="2" id="KW-1185">Reference proteome</keyword>
<dbReference type="EMBL" id="CP014327">
    <property type="protein sequence ID" value="AML51966.1"/>
    <property type="molecule type" value="Genomic_DNA"/>
</dbReference>
<dbReference type="OrthoDB" id="580983at2"/>
<dbReference type="InterPro" id="IPR036525">
    <property type="entry name" value="Tubulin/FtsZ_GTPase_sf"/>
</dbReference>
<name>A0A126V250_9RHOB</name>
<dbReference type="STRING" id="1579316.RC74_12415"/>
<proteinExistence type="predicted"/>
<gene>
    <name evidence="1" type="ORF">RC74_12415</name>
</gene>
<dbReference type="KEGG" id="hat:RC74_12415"/>
<protein>
    <submittedName>
        <fullName evidence="1">Uncharacterized protein</fullName>
    </submittedName>
</protein>
<evidence type="ECO:0000313" key="2">
    <source>
        <dbReference type="Proteomes" id="UP000070371"/>
    </source>
</evidence>
<accession>A0A126V250</accession>
<dbReference type="Gene3D" id="3.40.50.1440">
    <property type="entry name" value="Tubulin/FtsZ, GTPase domain"/>
    <property type="match status" value="1"/>
</dbReference>
<dbReference type="RefSeq" id="WP_052274572.1">
    <property type="nucleotide sequence ID" value="NZ_CP014327.1"/>
</dbReference>
<evidence type="ECO:0000313" key="1">
    <source>
        <dbReference type="EMBL" id="AML51966.1"/>
    </source>
</evidence>
<dbReference type="SUPFAM" id="SSF52490">
    <property type="entry name" value="Tubulin nucleotide-binding domain-like"/>
    <property type="match status" value="1"/>
</dbReference>
<dbReference type="Proteomes" id="UP000070371">
    <property type="component" value="Chromosome"/>
</dbReference>
<organism evidence="1 2">
    <name type="scientific">Falsihalocynthiibacter arcticus</name>
    <dbReference type="NCBI Taxonomy" id="1579316"/>
    <lineage>
        <taxon>Bacteria</taxon>
        <taxon>Pseudomonadati</taxon>
        <taxon>Pseudomonadota</taxon>
        <taxon>Alphaproteobacteria</taxon>
        <taxon>Rhodobacterales</taxon>
        <taxon>Roseobacteraceae</taxon>
        <taxon>Falsihalocynthiibacter</taxon>
    </lineage>
</organism>